<name>A0A498CRB5_9FIRM</name>
<dbReference type="RefSeq" id="WP_121586781.1">
    <property type="nucleotide sequence ID" value="NZ_RCHT01000009.1"/>
</dbReference>
<dbReference type="Pfam" id="PF20251">
    <property type="entry name" value="Big_14"/>
    <property type="match status" value="1"/>
</dbReference>
<organism evidence="3 4">
    <name type="scientific">Anaerotruncus massiliensis</name>
    <name type="common">ex Liu et al. 2021</name>
    <dbReference type="NCBI Taxonomy" id="2321404"/>
    <lineage>
        <taxon>Bacteria</taxon>
        <taxon>Bacillati</taxon>
        <taxon>Bacillota</taxon>
        <taxon>Clostridia</taxon>
        <taxon>Eubacteriales</taxon>
        <taxon>Oscillospiraceae</taxon>
        <taxon>Anaerotruncus</taxon>
    </lineage>
</organism>
<feature type="domain" description="Bacterial Ig-like" evidence="2">
    <location>
        <begin position="301"/>
        <end position="403"/>
    </location>
</feature>
<dbReference type="Proteomes" id="UP000276301">
    <property type="component" value="Unassembled WGS sequence"/>
</dbReference>
<feature type="chain" id="PRO_5019795578" evidence="1">
    <location>
        <begin position="27"/>
        <end position="542"/>
    </location>
</feature>
<comment type="caution">
    <text evidence="3">The sequence shown here is derived from an EMBL/GenBank/DDBJ whole genome shotgun (WGS) entry which is preliminary data.</text>
</comment>
<dbReference type="InterPro" id="IPR046878">
    <property type="entry name" value="Big_14"/>
</dbReference>
<evidence type="ECO:0000259" key="2">
    <source>
        <dbReference type="Pfam" id="PF20251"/>
    </source>
</evidence>
<dbReference type="AlphaFoldDB" id="A0A498CRB5"/>
<dbReference type="InterPro" id="IPR025372">
    <property type="entry name" value="DUF4362"/>
</dbReference>
<proteinExistence type="predicted"/>
<protein>
    <submittedName>
        <fullName evidence="3">DUF4362 domain-containing protein</fullName>
    </submittedName>
</protein>
<sequence length="542" mass="58495">MKLLRKFSGAALALLLLVSAGLPASALLKSSPARQELPELTLAYGAERATAATGGYEWDYGDGSKEIADAPHPLDEGYRMPILLRRVSVGRIDLSFGLRPDRVTVSRWDLSDRGNFGAEPQIQTLRDLRIEVPGTGSYIYEVAAEWEQGSASYAFEFGLASDSTRMALSDLPEEYPAETALANGDVVSREGASALGNREKLDTFLSGVESRTPASVRVASYGETGGPIVYDLAYDGKEILCTVDRTRDGSLADDLRGITERVYASAAIEWEHSVDSGGSTAYLRLSGASGGKLTVARFIPIEMAAEEESCPEGTEKLSVLIRNNTGDEASFDAVFALEAYLKDKWTAVPFDGAFDDWAGVLPAGSEASCEVDLSQVGEMLVPARYRVVKLLRCGNRSLRVSAPFTVTEPADRLALEKPMEIGIMIGNGKQMTAATLTRRGRYEEVSPVTYVMNELGRFRPVPDDWRLGGAAETDGASLTLSYADGSEVKLYLDPNTDRLRDGQDPQPLTLLSLGGKNYYSDGEAYARIRKCAAAVGGKAQLQ</sequence>
<dbReference type="EMBL" id="RCHT01000009">
    <property type="protein sequence ID" value="RLL11413.1"/>
    <property type="molecule type" value="Genomic_DNA"/>
</dbReference>
<evidence type="ECO:0000313" key="3">
    <source>
        <dbReference type="EMBL" id="RLL11413.1"/>
    </source>
</evidence>
<feature type="signal peptide" evidence="1">
    <location>
        <begin position="1"/>
        <end position="26"/>
    </location>
</feature>
<evidence type="ECO:0000313" key="4">
    <source>
        <dbReference type="Proteomes" id="UP000276301"/>
    </source>
</evidence>
<accession>A0A498CRB5</accession>
<keyword evidence="4" id="KW-1185">Reference proteome</keyword>
<reference evidence="3 4" key="1">
    <citation type="submission" date="2018-10" db="EMBL/GenBank/DDBJ databases">
        <title>Anaerotruncus faecis sp. nov., isolated from human feces.</title>
        <authorList>
            <person name="Wang Y.-J."/>
        </authorList>
    </citation>
    <scope>NUCLEOTIDE SEQUENCE [LARGE SCALE GENOMIC DNA]</scope>
    <source>
        <strain evidence="3 4">22A2-44</strain>
    </source>
</reference>
<gene>
    <name evidence="3" type="ORF">D4A47_07265</name>
</gene>
<keyword evidence="1" id="KW-0732">Signal</keyword>
<evidence type="ECO:0000256" key="1">
    <source>
        <dbReference type="SAM" id="SignalP"/>
    </source>
</evidence>
<dbReference type="Pfam" id="PF14275">
    <property type="entry name" value="DUF4362"/>
    <property type="match status" value="1"/>
</dbReference>